<dbReference type="RefSeq" id="WP_203830294.1">
    <property type="nucleotide sequence ID" value="NZ_BAAATY010000014.1"/>
</dbReference>
<dbReference type="PANTHER" id="PTHR43214:SF42">
    <property type="entry name" value="TRANSCRIPTIONAL REGULATORY PROTEIN DESR"/>
    <property type="match status" value="1"/>
</dbReference>
<dbReference type="CDD" id="cd06170">
    <property type="entry name" value="LuxR_C_like"/>
    <property type="match status" value="1"/>
</dbReference>
<dbReference type="InterPro" id="IPR039420">
    <property type="entry name" value="WalR-like"/>
</dbReference>
<dbReference type="InterPro" id="IPR016032">
    <property type="entry name" value="Sig_transdc_resp-reg_C-effctor"/>
</dbReference>
<feature type="domain" description="HTH luxR-type" evidence="3">
    <location>
        <begin position="404"/>
        <end position="469"/>
    </location>
</feature>
<gene>
    <name evidence="4" type="ORF">Apa02nite_086920</name>
</gene>
<accession>A0ABQ4BPI9</accession>
<evidence type="ECO:0000256" key="2">
    <source>
        <dbReference type="SAM" id="MobiDB-lite"/>
    </source>
</evidence>
<proteinExistence type="predicted"/>
<keyword evidence="5" id="KW-1185">Reference proteome</keyword>
<dbReference type="SUPFAM" id="SSF46894">
    <property type="entry name" value="C-terminal effector domain of the bipartite response regulators"/>
    <property type="match status" value="1"/>
</dbReference>
<name>A0ABQ4BPI9_9ACTN</name>
<evidence type="ECO:0000313" key="5">
    <source>
        <dbReference type="Proteomes" id="UP000624709"/>
    </source>
</evidence>
<evidence type="ECO:0000313" key="4">
    <source>
        <dbReference type="EMBL" id="GIE72584.1"/>
    </source>
</evidence>
<dbReference type="InterPro" id="IPR036388">
    <property type="entry name" value="WH-like_DNA-bd_sf"/>
</dbReference>
<dbReference type="InterPro" id="IPR000792">
    <property type="entry name" value="Tscrpt_reg_LuxR_C"/>
</dbReference>
<evidence type="ECO:0000256" key="1">
    <source>
        <dbReference type="ARBA" id="ARBA00023125"/>
    </source>
</evidence>
<reference evidence="4 5" key="1">
    <citation type="submission" date="2021-01" db="EMBL/GenBank/DDBJ databases">
        <title>Whole genome shotgun sequence of Actinoplanes palleronii NBRC 14916.</title>
        <authorList>
            <person name="Komaki H."/>
            <person name="Tamura T."/>
        </authorList>
    </citation>
    <scope>NUCLEOTIDE SEQUENCE [LARGE SCALE GENOMIC DNA]</scope>
    <source>
        <strain evidence="4 5">NBRC 14916</strain>
    </source>
</reference>
<dbReference type="Pfam" id="PF00196">
    <property type="entry name" value="GerE"/>
    <property type="match status" value="1"/>
</dbReference>
<feature type="compositionally biased region" description="Basic and acidic residues" evidence="2">
    <location>
        <begin position="15"/>
        <end position="60"/>
    </location>
</feature>
<dbReference type="PANTHER" id="PTHR43214">
    <property type="entry name" value="TWO-COMPONENT RESPONSE REGULATOR"/>
    <property type="match status" value="1"/>
</dbReference>
<organism evidence="4 5">
    <name type="scientific">Actinoplanes palleronii</name>
    <dbReference type="NCBI Taxonomy" id="113570"/>
    <lineage>
        <taxon>Bacteria</taxon>
        <taxon>Bacillati</taxon>
        <taxon>Actinomycetota</taxon>
        <taxon>Actinomycetes</taxon>
        <taxon>Micromonosporales</taxon>
        <taxon>Micromonosporaceae</taxon>
        <taxon>Actinoplanes</taxon>
    </lineage>
</organism>
<dbReference type="EMBL" id="BOMS01000149">
    <property type="protein sequence ID" value="GIE72584.1"/>
    <property type="molecule type" value="Genomic_DNA"/>
</dbReference>
<dbReference type="PROSITE" id="PS50043">
    <property type="entry name" value="HTH_LUXR_2"/>
    <property type="match status" value="1"/>
</dbReference>
<dbReference type="PRINTS" id="PR00038">
    <property type="entry name" value="HTHLUXR"/>
</dbReference>
<evidence type="ECO:0000259" key="3">
    <source>
        <dbReference type="PROSITE" id="PS50043"/>
    </source>
</evidence>
<dbReference type="SMART" id="SM00421">
    <property type="entry name" value="HTH_LUXR"/>
    <property type="match status" value="1"/>
</dbReference>
<protein>
    <recommendedName>
        <fullName evidence="3">HTH luxR-type domain-containing protein</fullName>
    </recommendedName>
</protein>
<keyword evidence="1" id="KW-0238">DNA-binding</keyword>
<dbReference type="Proteomes" id="UP000624709">
    <property type="component" value="Unassembled WGS sequence"/>
</dbReference>
<feature type="region of interest" description="Disordered" evidence="2">
    <location>
        <begin position="1"/>
        <end position="60"/>
    </location>
</feature>
<dbReference type="Gene3D" id="1.10.10.10">
    <property type="entry name" value="Winged helix-like DNA-binding domain superfamily/Winged helix DNA-binding domain"/>
    <property type="match status" value="1"/>
</dbReference>
<comment type="caution">
    <text evidence="4">The sequence shown here is derived from an EMBL/GenBank/DDBJ whole genome shotgun (WGS) entry which is preliminary data.</text>
</comment>
<sequence length="473" mass="50658">MTAQAECRSGCTQRRTNDRADRADRPDRTNDRADRVKRPEPADRAERPDRTNDRAERPVRDSTVEILERLSTLARGATGHAAAAAALELAADLVPVGRRRLLSLAAADAQLAGEHYRAAGLLRRAGATGEPRPAPPVRAAVVAARREMGRGRSRVAGQMLTAAAAELWETGAIRRLPTVLALRGWALARAGDLTAAADDAGQALELAALTGDRRAVVHARHTRTLLAVLRGEPAVLGRAPAMVVPLRCDPVGGGLMLLAALAARGPSDLPATAGVAAEFLPDLLECRLVRDRGLSATDLGALRGLTRSAAGPIAANAWRVLGLTTRDGASDCFARAVRLHTTMDLPFDEARIHLSYGERLRRDGDRRAARHQLRTARDAFARLGATPWRQRAERELTGTDETRTGRAPTGLTPAEYEVARIVATGVSTRETAARLFLSPKTVEFHLGKVFRKLGVSSRAQLAHVFPELAGKAA</sequence>